<evidence type="ECO:0000256" key="7">
    <source>
        <dbReference type="RuleBase" id="RU000352"/>
    </source>
</evidence>
<dbReference type="PRINTS" id="PR01161">
    <property type="entry name" value="TUBULIN"/>
</dbReference>
<evidence type="ECO:0000256" key="6">
    <source>
        <dbReference type="ARBA" id="ARBA00049117"/>
    </source>
</evidence>
<comment type="subunit">
    <text evidence="7">Dimer of alpha and beta chains. A typical microtubule is a hollow water-filled tube with an outer diameter of 25 nm and an inner diameter of 15 nM. Alpha-beta heterodimers associate head-to-tail to form protofilaments running lengthwise along the microtubule wall with the beta-tubulin subunit facing the microtubule plus end conferring a structural polarity. Microtubules usually have 13 protofilaments but different protofilament numbers can be found in some organisms and specialized cells.</text>
</comment>
<dbReference type="Pfam" id="PF00091">
    <property type="entry name" value="Tubulin"/>
    <property type="match status" value="1"/>
</dbReference>
<comment type="function">
    <text evidence="7">Tubulin is the major constituent of microtubules, a cylinder consisting of laterally associated linear protofilaments composed of alpha- and beta-tubulin heterodimers. Microtubules grow by the addition of GTP-tubulin dimers to the microtubule end, where a stabilizing cap forms. Below the cap, tubulin dimers are in GDP-bound state, owing to GTPase activity of alpha-tubulin.</text>
</comment>
<dbReference type="PANTHER" id="PTHR11588">
    <property type="entry name" value="TUBULIN"/>
    <property type="match status" value="1"/>
</dbReference>
<keyword evidence="2 7" id="KW-0493">Microtubule</keyword>
<dbReference type="GO" id="GO:0005525">
    <property type="term" value="F:GTP binding"/>
    <property type="evidence" value="ECO:0007669"/>
    <property type="project" value="UniProtKB-UniRule"/>
</dbReference>
<evidence type="ECO:0000256" key="4">
    <source>
        <dbReference type="ARBA" id="ARBA00022801"/>
    </source>
</evidence>
<dbReference type="InterPro" id="IPR023123">
    <property type="entry name" value="Tubulin_C"/>
</dbReference>
<dbReference type="SUPFAM" id="SSF55307">
    <property type="entry name" value="Tubulin C-terminal domain-like"/>
    <property type="match status" value="1"/>
</dbReference>
<dbReference type="PROSITE" id="PS00227">
    <property type="entry name" value="TUBULIN"/>
    <property type="match status" value="1"/>
</dbReference>
<dbReference type="EMBL" id="JAKMXF010000066">
    <property type="protein sequence ID" value="KAI6659330.1"/>
    <property type="molecule type" value="Genomic_DNA"/>
</dbReference>
<evidence type="ECO:0000256" key="2">
    <source>
        <dbReference type="ARBA" id="ARBA00022701"/>
    </source>
</evidence>
<dbReference type="Gene3D" id="1.10.287.600">
    <property type="entry name" value="Helix hairpin bin"/>
    <property type="match status" value="1"/>
</dbReference>
<dbReference type="Proteomes" id="UP001165289">
    <property type="component" value="Unassembled WGS sequence"/>
</dbReference>
<comment type="similarity">
    <text evidence="1 7">Belongs to the tubulin family.</text>
</comment>
<dbReference type="InterPro" id="IPR036525">
    <property type="entry name" value="Tubulin/FtsZ_GTPase_sf"/>
</dbReference>
<protein>
    <recommendedName>
        <fullName evidence="7">Tubulin alpha chain</fullName>
    </recommendedName>
</protein>
<sequence>MSAREIIHLHLGQAGSQIGGSLWNTYCNEYKVERSGKYNGQNPTNISHIFKNVGESYYKPRAVFFDLDPETKQTFRDTSLKRLFGEDQFITGREDASNNFARGFYNLGREFRDEMIDGIRRESEACDSLQGFYIFRSLGGGTGSGVGSLLIQELQHEFGGKDKMDFSIAPSSVLNTSVTEPYNVVHSMYNNIEDNDISVMMDNKALYSVSANKLDIEVPRYRDLNRLVSRVVQSVTSTLGAGAGANRMTLSEFKTNLIPFSRIHHTIPSYAPLSTNSRSHYHRMSVTEITRSAFDEESTFLSVGDMKDSKFLSSCLLYRGDVSRREANQAKNTILDEYQFVDWAPNGIKLNIQNRGYTKSTPSKSVTMLGINTALKDSLYAMNTRFDMMLQKRAFMHWYLMEGMEELEFHDAKEELFALEKDYNELHNDDDSYTRPLKSQGYSVYEY</sequence>
<keyword evidence="3 7" id="KW-0547">Nucleotide-binding</keyword>
<accession>A0AAV7KEN9</accession>
<dbReference type="GO" id="GO:0005200">
    <property type="term" value="F:structural constituent of cytoskeleton"/>
    <property type="evidence" value="ECO:0007669"/>
    <property type="project" value="InterPro"/>
</dbReference>
<evidence type="ECO:0000256" key="1">
    <source>
        <dbReference type="ARBA" id="ARBA00009636"/>
    </source>
</evidence>
<dbReference type="InterPro" id="IPR003008">
    <property type="entry name" value="Tubulin_FtsZ_GTPase"/>
</dbReference>
<evidence type="ECO:0000313" key="10">
    <source>
        <dbReference type="Proteomes" id="UP001165289"/>
    </source>
</evidence>
<organism evidence="9 10">
    <name type="scientific">Oopsacas minuta</name>
    <dbReference type="NCBI Taxonomy" id="111878"/>
    <lineage>
        <taxon>Eukaryota</taxon>
        <taxon>Metazoa</taxon>
        <taxon>Porifera</taxon>
        <taxon>Hexactinellida</taxon>
        <taxon>Hexasterophora</taxon>
        <taxon>Lyssacinosida</taxon>
        <taxon>Leucopsacidae</taxon>
        <taxon>Oopsacas</taxon>
    </lineage>
</organism>
<dbReference type="Pfam" id="PF03953">
    <property type="entry name" value="Tubulin_C"/>
    <property type="match status" value="1"/>
</dbReference>
<name>A0AAV7KEN9_9METZ</name>
<evidence type="ECO:0000256" key="5">
    <source>
        <dbReference type="ARBA" id="ARBA00023134"/>
    </source>
</evidence>
<comment type="caution">
    <text evidence="9">The sequence shown here is derived from an EMBL/GenBank/DDBJ whole genome shotgun (WGS) entry which is preliminary data.</text>
</comment>
<keyword evidence="10" id="KW-1185">Reference proteome</keyword>
<evidence type="ECO:0000256" key="3">
    <source>
        <dbReference type="ARBA" id="ARBA00022741"/>
    </source>
</evidence>
<evidence type="ECO:0000259" key="8">
    <source>
        <dbReference type="SMART" id="SM00864"/>
    </source>
</evidence>
<dbReference type="InterPro" id="IPR018316">
    <property type="entry name" value="Tubulin/FtsZ_2-layer-sand-dom"/>
</dbReference>
<keyword evidence="4" id="KW-0378">Hydrolase</keyword>
<dbReference type="GO" id="GO:0005874">
    <property type="term" value="C:microtubule"/>
    <property type="evidence" value="ECO:0007669"/>
    <property type="project" value="UniProtKB-KW"/>
</dbReference>
<feature type="domain" description="Tubulin/FtsZ GTPase" evidence="8">
    <location>
        <begin position="49"/>
        <end position="244"/>
    </location>
</feature>
<dbReference type="InterPro" id="IPR008280">
    <property type="entry name" value="Tub_FtsZ_C"/>
</dbReference>
<dbReference type="InterPro" id="IPR000217">
    <property type="entry name" value="Tubulin"/>
</dbReference>
<dbReference type="PRINTS" id="PR01162">
    <property type="entry name" value="ALPHATUBULIN"/>
</dbReference>
<keyword evidence="5 7" id="KW-0342">GTP-binding</keyword>
<comment type="catalytic activity">
    <reaction evidence="6">
        <text>GTP + H2O = GDP + phosphate + H(+)</text>
        <dbReference type="Rhea" id="RHEA:19669"/>
        <dbReference type="ChEBI" id="CHEBI:15377"/>
        <dbReference type="ChEBI" id="CHEBI:15378"/>
        <dbReference type="ChEBI" id="CHEBI:37565"/>
        <dbReference type="ChEBI" id="CHEBI:43474"/>
        <dbReference type="ChEBI" id="CHEBI:58189"/>
    </reaction>
    <physiologicalReaction direction="left-to-right" evidence="6">
        <dbReference type="Rhea" id="RHEA:19670"/>
    </physiologicalReaction>
</comment>
<gene>
    <name evidence="9" type="ORF">LOD99_15001</name>
</gene>
<evidence type="ECO:0000313" key="9">
    <source>
        <dbReference type="EMBL" id="KAI6659330.1"/>
    </source>
</evidence>
<dbReference type="Gene3D" id="3.40.50.1440">
    <property type="entry name" value="Tubulin/FtsZ, GTPase domain"/>
    <property type="match status" value="1"/>
</dbReference>
<dbReference type="GO" id="GO:0016787">
    <property type="term" value="F:hydrolase activity"/>
    <property type="evidence" value="ECO:0007669"/>
    <property type="project" value="UniProtKB-KW"/>
</dbReference>
<dbReference type="InterPro" id="IPR017975">
    <property type="entry name" value="Tubulin_CS"/>
</dbReference>
<dbReference type="AlphaFoldDB" id="A0AAV7KEN9"/>
<dbReference type="InterPro" id="IPR002452">
    <property type="entry name" value="Alpha_tubulin"/>
</dbReference>
<dbReference type="SUPFAM" id="SSF52490">
    <property type="entry name" value="Tubulin nucleotide-binding domain-like"/>
    <property type="match status" value="1"/>
</dbReference>
<dbReference type="SMART" id="SM00864">
    <property type="entry name" value="Tubulin"/>
    <property type="match status" value="1"/>
</dbReference>
<reference evidence="9 10" key="1">
    <citation type="journal article" date="2023" name="BMC Biol.">
        <title>The compact genome of the sponge Oopsacas minuta (Hexactinellida) is lacking key metazoan core genes.</title>
        <authorList>
            <person name="Santini S."/>
            <person name="Schenkelaars Q."/>
            <person name="Jourda C."/>
            <person name="Duchesne M."/>
            <person name="Belahbib H."/>
            <person name="Rocher C."/>
            <person name="Selva M."/>
            <person name="Riesgo A."/>
            <person name="Vervoort M."/>
            <person name="Leys S.P."/>
            <person name="Kodjabachian L."/>
            <person name="Le Bivic A."/>
            <person name="Borchiellini C."/>
            <person name="Claverie J.M."/>
            <person name="Renard E."/>
        </authorList>
    </citation>
    <scope>NUCLEOTIDE SEQUENCE [LARGE SCALE GENOMIC DNA]</scope>
    <source>
        <strain evidence="9">SPO-2</strain>
    </source>
</reference>
<proteinExistence type="inferred from homology"/>
<dbReference type="GO" id="GO:0007017">
    <property type="term" value="P:microtubule-based process"/>
    <property type="evidence" value="ECO:0007669"/>
    <property type="project" value="InterPro"/>
</dbReference>